<evidence type="ECO:0000313" key="3">
    <source>
        <dbReference type="EMBL" id="KAK3380571.1"/>
    </source>
</evidence>
<accession>A0AAE0TUS4</accession>
<feature type="domain" description="Clr5" evidence="2">
    <location>
        <begin position="1"/>
        <end position="29"/>
    </location>
</feature>
<organism evidence="3 4">
    <name type="scientific">Lasiosphaeria ovina</name>
    <dbReference type="NCBI Taxonomy" id="92902"/>
    <lineage>
        <taxon>Eukaryota</taxon>
        <taxon>Fungi</taxon>
        <taxon>Dikarya</taxon>
        <taxon>Ascomycota</taxon>
        <taxon>Pezizomycotina</taxon>
        <taxon>Sordariomycetes</taxon>
        <taxon>Sordariomycetidae</taxon>
        <taxon>Sordariales</taxon>
        <taxon>Lasiosphaeriaceae</taxon>
        <taxon>Lasiosphaeria</taxon>
    </lineage>
</organism>
<dbReference type="Pfam" id="PF14420">
    <property type="entry name" value="Clr5"/>
    <property type="match status" value="1"/>
</dbReference>
<proteinExistence type="predicted"/>
<feature type="region of interest" description="Disordered" evidence="1">
    <location>
        <begin position="429"/>
        <end position="526"/>
    </location>
</feature>
<feature type="region of interest" description="Disordered" evidence="1">
    <location>
        <begin position="150"/>
        <end position="202"/>
    </location>
</feature>
<reference evidence="3" key="1">
    <citation type="journal article" date="2023" name="Mol. Phylogenet. Evol.">
        <title>Genome-scale phylogeny and comparative genomics of the fungal order Sordariales.</title>
        <authorList>
            <person name="Hensen N."/>
            <person name="Bonometti L."/>
            <person name="Westerberg I."/>
            <person name="Brannstrom I.O."/>
            <person name="Guillou S."/>
            <person name="Cros-Aarteil S."/>
            <person name="Calhoun S."/>
            <person name="Haridas S."/>
            <person name="Kuo A."/>
            <person name="Mondo S."/>
            <person name="Pangilinan J."/>
            <person name="Riley R."/>
            <person name="LaButti K."/>
            <person name="Andreopoulos B."/>
            <person name="Lipzen A."/>
            <person name="Chen C."/>
            <person name="Yan M."/>
            <person name="Daum C."/>
            <person name="Ng V."/>
            <person name="Clum A."/>
            <person name="Steindorff A."/>
            <person name="Ohm R.A."/>
            <person name="Martin F."/>
            <person name="Silar P."/>
            <person name="Natvig D.O."/>
            <person name="Lalanne C."/>
            <person name="Gautier V."/>
            <person name="Ament-Velasquez S.L."/>
            <person name="Kruys A."/>
            <person name="Hutchinson M.I."/>
            <person name="Powell A.J."/>
            <person name="Barry K."/>
            <person name="Miller A.N."/>
            <person name="Grigoriev I.V."/>
            <person name="Debuchy R."/>
            <person name="Gladieux P."/>
            <person name="Hiltunen Thoren M."/>
            <person name="Johannesson H."/>
        </authorList>
    </citation>
    <scope>NUCLEOTIDE SEQUENCE</scope>
    <source>
        <strain evidence="3">CBS 958.72</strain>
    </source>
</reference>
<comment type="caution">
    <text evidence="3">The sequence shown here is derived from an EMBL/GenBank/DDBJ whole genome shotgun (WGS) entry which is preliminary data.</text>
</comment>
<protein>
    <recommendedName>
        <fullName evidence="2">Clr5 domain-containing protein</fullName>
    </recommendedName>
</protein>
<feature type="compositionally biased region" description="Basic and acidic residues" evidence="1">
    <location>
        <begin position="489"/>
        <end position="505"/>
    </location>
</feature>
<feature type="compositionally biased region" description="Basic and acidic residues" evidence="1">
    <location>
        <begin position="84"/>
        <end position="93"/>
    </location>
</feature>
<dbReference type="EMBL" id="JAULSN010000002">
    <property type="protein sequence ID" value="KAK3380571.1"/>
    <property type="molecule type" value="Genomic_DNA"/>
</dbReference>
<dbReference type="InterPro" id="IPR025676">
    <property type="entry name" value="Clr5_dom"/>
</dbReference>
<dbReference type="AlphaFoldDB" id="A0AAE0TUS4"/>
<evidence type="ECO:0000256" key="1">
    <source>
        <dbReference type="SAM" id="MobiDB-lite"/>
    </source>
</evidence>
<evidence type="ECO:0000259" key="2">
    <source>
        <dbReference type="Pfam" id="PF14420"/>
    </source>
</evidence>
<evidence type="ECO:0000313" key="4">
    <source>
        <dbReference type="Proteomes" id="UP001287356"/>
    </source>
</evidence>
<name>A0AAE0TUS4_9PEZI</name>
<gene>
    <name evidence="3" type="ORF">B0T24DRAFT_615755</name>
</gene>
<feature type="compositionally biased region" description="Low complexity" evidence="1">
    <location>
        <begin position="517"/>
        <end position="526"/>
    </location>
</feature>
<dbReference type="PANTHER" id="PTHR38166">
    <property type="entry name" value="C2H2-TYPE DOMAIN-CONTAINING PROTEIN-RELATED"/>
    <property type="match status" value="1"/>
</dbReference>
<reference evidence="3" key="2">
    <citation type="submission" date="2023-06" db="EMBL/GenBank/DDBJ databases">
        <authorList>
            <consortium name="Lawrence Berkeley National Laboratory"/>
            <person name="Haridas S."/>
            <person name="Hensen N."/>
            <person name="Bonometti L."/>
            <person name="Westerberg I."/>
            <person name="Brannstrom I.O."/>
            <person name="Guillou S."/>
            <person name="Cros-Aarteil S."/>
            <person name="Calhoun S."/>
            <person name="Kuo A."/>
            <person name="Mondo S."/>
            <person name="Pangilinan J."/>
            <person name="Riley R."/>
            <person name="Labutti K."/>
            <person name="Andreopoulos B."/>
            <person name="Lipzen A."/>
            <person name="Chen C."/>
            <person name="Yanf M."/>
            <person name="Daum C."/>
            <person name="Ng V."/>
            <person name="Clum A."/>
            <person name="Steindorff A."/>
            <person name="Ohm R."/>
            <person name="Martin F."/>
            <person name="Silar P."/>
            <person name="Natvig D."/>
            <person name="Lalanne C."/>
            <person name="Gautier V."/>
            <person name="Ament-Velasquez S.L."/>
            <person name="Kruys A."/>
            <person name="Hutchinson M.I."/>
            <person name="Powell A.J."/>
            <person name="Barry K."/>
            <person name="Miller A.N."/>
            <person name="Grigoriev I.V."/>
            <person name="Debuchy R."/>
            <person name="Gladieux P."/>
            <person name="Thoren M.H."/>
            <person name="Johannesson H."/>
        </authorList>
    </citation>
    <scope>NUCLEOTIDE SEQUENCE</scope>
    <source>
        <strain evidence="3">CBS 958.72</strain>
    </source>
</reference>
<dbReference type="PANTHER" id="PTHR38166:SF1">
    <property type="entry name" value="C2H2-TYPE DOMAIN-CONTAINING PROTEIN"/>
    <property type="match status" value="1"/>
</dbReference>
<sequence>MEIMDKEYSFKPSKRQYVHRIGTIWGIKKYKQQTFDKGPKKRGSGTIGDAKSPDLGADQPRQIIASHAKWQTKPRPIDSADGDAAERDREGRQSSHQPILSGLARLNPVKAPDPTPRVESFLNDLWRPGERQTLAQARSAIDAKLTESGIYPLPTLPRPPKRSSIESPPSYPSTLDAEDLMVDTPQINPKRAKRNEKTEKTDETIDWPCPYRKRNPLRFNLNDHPSCALHPFQDINRLKAHIRDSHQLGDRHRCPRCKKVLLDSRQYDAHLQLPIEQMCALSSESPPRDFEDGITVDLDTLLARVSSYEPWATQVRGGRSTGVVYQWALIWAALFPEDIHVPPLQFEPVVEHFALKQFVTDRIPEFADWLKTRVSASGLDERELRMHIRSYFYSLFDEFKLKCFGPAHKDTATAMASIATAIAAEQRGLRGGTYPGSRASPSPAPAQFGPGPQHAGFVTLTPQHWEQQREQRPGHGTPRPPDVARIASRQKDGDFILYEQERGDGRLLAGPPGPVGAPGAVSGRVN</sequence>
<feature type="region of interest" description="Disordered" evidence="1">
    <location>
        <begin position="32"/>
        <end position="112"/>
    </location>
</feature>
<keyword evidence="4" id="KW-1185">Reference proteome</keyword>
<dbReference type="Proteomes" id="UP001287356">
    <property type="component" value="Unassembled WGS sequence"/>
</dbReference>